<dbReference type="EC" id="2.4.1.227" evidence="10"/>
<evidence type="ECO:0000256" key="5">
    <source>
        <dbReference type="ARBA" id="ARBA00022960"/>
    </source>
</evidence>
<evidence type="ECO:0000256" key="8">
    <source>
        <dbReference type="ARBA" id="ARBA00023306"/>
    </source>
</evidence>
<dbReference type="GO" id="GO:0071555">
    <property type="term" value="P:cell wall organization"/>
    <property type="evidence" value="ECO:0007669"/>
    <property type="project" value="UniProtKB-KW"/>
</dbReference>
<dbReference type="PANTHER" id="PTHR21015:SF22">
    <property type="entry name" value="GLYCOSYLTRANSFERASE"/>
    <property type="match status" value="1"/>
</dbReference>
<feature type="binding site" evidence="10">
    <location>
        <position position="167"/>
    </location>
    <ligand>
        <name>UDP-N-acetyl-alpha-D-glucosamine</name>
        <dbReference type="ChEBI" id="CHEBI:57705"/>
    </ligand>
</feature>
<evidence type="ECO:0000256" key="1">
    <source>
        <dbReference type="ARBA" id="ARBA00022475"/>
    </source>
</evidence>
<evidence type="ECO:0000313" key="13">
    <source>
        <dbReference type="EMBL" id="TFE70812.1"/>
    </source>
</evidence>
<gene>
    <name evidence="10" type="primary">murG</name>
    <name evidence="13" type="ORF">A7Q10_00290</name>
</gene>
<evidence type="ECO:0000256" key="3">
    <source>
        <dbReference type="ARBA" id="ARBA00022676"/>
    </source>
</evidence>
<feature type="binding site" evidence="10">
    <location>
        <begin position="13"/>
        <end position="15"/>
    </location>
    <ligand>
        <name>UDP-N-acetyl-alpha-D-glucosamine</name>
        <dbReference type="ChEBI" id="CHEBI:57705"/>
    </ligand>
</feature>
<name>A0A4Y8PFG6_9BACT</name>
<dbReference type="GO" id="GO:0005975">
    <property type="term" value="P:carbohydrate metabolic process"/>
    <property type="evidence" value="ECO:0007669"/>
    <property type="project" value="InterPro"/>
</dbReference>
<dbReference type="GO" id="GO:0050511">
    <property type="term" value="F:undecaprenyldiphospho-muramoylpentapeptide beta-N-acetylglucosaminyltransferase activity"/>
    <property type="evidence" value="ECO:0007669"/>
    <property type="project" value="UniProtKB-UniRule"/>
</dbReference>
<comment type="subcellular location">
    <subcellularLocation>
        <location evidence="10">Cell membrane</location>
        <topology evidence="10">Peripheral membrane protein</topology>
        <orientation evidence="10">Cytoplasmic side</orientation>
    </subcellularLocation>
</comment>
<dbReference type="InterPro" id="IPR007235">
    <property type="entry name" value="Glyco_trans_28_C"/>
</dbReference>
<feature type="binding site" evidence="10">
    <location>
        <position position="126"/>
    </location>
    <ligand>
        <name>UDP-N-acetyl-alpha-D-glucosamine</name>
        <dbReference type="ChEBI" id="CHEBI:57705"/>
    </ligand>
</feature>
<comment type="function">
    <text evidence="10">Cell wall formation. Catalyzes the transfer of a GlcNAc subunit on undecaprenyl-pyrophosphoryl-MurNAc-pentapeptide (lipid intermediate I) to form undecaprenyl-pyrophosphoryl-MurNAc-(pentapeptide)GlcNAc (lipid intermediate II).</text>
</comment>
<keyword evidence="2 10" id="KW-0132">Cell division</keyword>
<keyword evidence="7 10" id="KW-0472">Membrane</keyword>
<dbReference type="Pfam" id="PF03033">
    <property type="entry name" value="Glyco_transf_28"/>
    <property type="match status" value="1"/>
</dbReference>
<dbReference type="Gene3D" id="3.40.50.2000">
    <property type="entry name" value="Glycogen Phosphorylase B"/>
    <property type="match status" value="2"/>
</dbReference>
<keyword evidence="1 10" id="KW-1003">Cell membrane</keyword>
<evidence type="ECO:0000256" key="6">
    <source>
        <dbReference type="ARBA" id="ARBA00022984"/>
    </source>
</evidence>
<dbReference type="SUPFAM" id="SSF53756">
    <property type="entry name" value="UDP-Glycosyltransferase/glycogen phosphorylase"/>
    <property type="match status" value="1"/>
</dbReference>
<sequence length="372" mass="41635">MKGCNILIPCGGTGGHLFPGIAVAEKLMERGHKPLLVLSEKQVDREAIKNKNNLDWRSLPVVGWPGFFSKDIFSFSLKLFQGYKTCRCLFLNFKPDLVLAFGGFISALPLFLGLKKKIPLILHEANATAGLVTKLFSRFAQYVLLGMKECEIDISPGKKIFTGIPLRRELTIRKSREEACRSIGFDPLLKTIFIFGGSQGAQGINRLVVETLPYMVKRKDQLQFIHLTGPKDYDECLRIYNDLGYKALVESFSHRMAVYYSSADLVISRAGATTLTEICAYGLPSILIPYPYAANDHQVKNAQIFQKAKAAFLFEESKVSPELLLDTLSQILDDSQLAKKMGTIAQQMFKADSTDKIVEIVERCLSQRTKSF</sequence>
<dbReference type="InterPro" id="IPR004276">
    <property type="entry name" value="GlycoTrans_28_N"/>
</dbReference>
<organism evidence="13 14">
    <name type="scientific">Methylacidiphilum caldifontis</name>
    <dbReference type="NCBI Taxonomy" id="2795386"/>
    <lineage>
        <taxon>Bacteria</taxon>
        <taxon>Pseudomonadati</taxon>
        <taxon>Verrucomicrobiota</taxon>
        <taxon>Methylacidiphilae</taxon>
        <taxon>Methylacidiphilales</taxon>
        <taxon>Methylacidiphilaceae</taxon>
        <taxon>Methylacidiphilum (ex Ratnadevi et al. 2023)</taxon>
    </lineage>
</organism>
<protein>
    <recommendedName>
        <fullName evidence="10">UDP-N-acetylglucosamine--N-acetylmuramyl-(pentapeptide) pyrophosphoryl-undecaprenol N-acetylglucosamine transferase</fullName>
        <ecNumber evidence="10">2.4.1.227</ecNumber>
    </recommendedName>
    <alternativeName>
        <fullName evidence="10">Undecaprenyl-PP-MurNAc-pentapeptide-UDPGlcNAc GlcNAc transferase</fullName>
    </alternativeName>
</protein>
<feature type="binding site" evidence="10">
    <location>
        <position position="198"/>
    </location>
    <ligand>
        <name>UDP-N-acetyl-alpha-D-glucosamine</name>
        <dbReference type="ChEBI" id="CHEBI:57705"/>
    </ligand>
</feature>
<dbReference type="Proteomes" id="UP000297713">
    <property type="component" value="Unassembled WGS sequence"/>
</dbReference>
<keyword evidence="14" id="KW-1185">Reference proteome</keyword>
<evidence type="ECO:0000256" key="4">
    <source>
        <dbReference type="ARBA" id="ARBA00022679"/>
    </source>
</evidence>
<keyword evidence="4 10" id="KW-0808">Transferase</keyword>
<dbReference type="GO" id="GO:0005886">
    <property type="term" value="C:plasma membrane"/>
    <property type="evidence" value="ECO:0007669"/>
    <property type="project" value="UniProtKB-SubCell"/>
</dbReference>
<accession>A0A4Y8PFG6</accession>
<evidence type="ECO:0000256" key="7">
    <source>
        <dbReference type="ARBA" id="ARBA00023136"/>
    </source>
</evidence>
<evidence type="ECO:0000256" key="10">
    <source>
        <dbReference type="HAMAP-Rule" id="MF_00033"/>
    </source>
</evidence>
<dbReference type="AlphaFoldDB" id="A0A4Y8PFG6"/>
<keyword evidence="3 10" id="KW-0328">Glycosyltransferase</keyword>
<keyword evidence="5 10" id="KW-0133">Cell shape</keyword>
<evidence type="ECO:0000259" key="12">
    <source>
        <dbReference type="Pfam" id="PF04101"/>
    </source>
</evidence>
<evidence type="ECO:0000256" key="2">
    <source>
        <dbReference type="ARBA" id="ARBA00022618"/>
    </source>
</evidence>
<dbReference type="GO" id="GO:0009252">
    <property type="term" value="P:peptidoglycan biosynthetic process"/>
    <property type="evidence" value="ECO:0007669"/>
    <property type="project" value="UniProtKB-UniRule"/>
</dbReference>
<proteinExistence type="inferred from homology"/>
<keyword evidence="8 10" id="KW-0131">Cell cycle</keyword>
<dbReference type="GO" id="GO:0051991">
    <property type="term" value="F:UDP-N-acetyl-D-glucosamine:N-acetylmuramoyl-L-alanyl-D-glutamyl-meso-2,6-diaminopimelyl-D-alanyl-D-alanine-diphosphoundecaprenol 4-beta-N-acetylglucosaminlytransferase activity"/>
    <property type="evidence" value="ECO:0007669"/>
    <property type="project" value="RHEA"/>
</dbReference>
<comment type="caution">
    <text evidence="10">Lacks conserved residue(s) required for the propagation of feature annotation.</text>
</comment>
<evidence type="ECO:0000259" key="11">
    <source>
        <dbReference type="Pfam" id="PF03033"/>
    </source>
</evidence>
<dbReference type="UniPathway" id="UPA00219"/>
<dbReference type="OrthoDB" id="9808936at2"/>
<dbReference type="EMBL" id="LXQC01000112">
    <property type="protein sequence ID" value="TFE70812.1"/>
    <property type="molecule type" value="Genomic_DNA"/>
</dbReference>
<keyword evidence="6 10" id="KW-0573">Peptidoglycan synthesis</keyword>
<feature type="binding site" evidence="10">
    <location>
        <position position="298"/>
    </location>
    <ligand>
        <name>UDP-N-acetyl-alpha-D-glucosamine</name>
        <dbReference type="ChEBI" id="CHEBI:57705"/>
    </ligand>
</feature>
<feature type="domain" description="Glycosyltransferase family 28 N-terminal" evidence="11">
    <location>
        <begin position="7"/>
        <end position="143"/>
    </location>
</feature>
<comment type="catalytic activity">
    <reaction evidence="10">
        <text>di-trans,octa-cis-undecaprenyl diphospho-N-acetyl-alpha-D-muramoyl-L-alanyl-D-glutamyl-meso-2,6-diaminopimeloyl-D-alanyl-D-alanine + UDP-N-acetyl-alpha-D-glucosamine = di-trans,octa-cis-undecaprenyl diphospho-[N-acetyl-alpha-D-glucosaminyl-(1-&gt;4)]-N-acetyl-alpha-D-muramoyl-L-alanyl-D-glutamyl-meso-2,6-diaminopimeloyl-D-alanyl-D-alanine + UDP + H(+)</text>
        <dbReference type="Rhea" id="RHEA:31227"/>
        <dbReference type="ChEBI" id="CHEBI:15378"/>
        <dbReference type="ChEBI" id="CHEBI:57705"/>
        <dbReference type="ChEBI" id="CHEBI:58223"/>
        <dbReference type="ChEBI" id="CHEBI:61387"/>
        <dbReference type="ChEBI" id="CHEBI:61388"/>
        <dbReference type="EC" id="2.4.1.227"/>
    </reaction>
</comment>
<feature type="domain" description="Glycosyl transferase family 28 C-terminal" evidence="12">
    <location>
        <begin position="191"/>
        <end position="355"/>
    </location>
</feature>
<dbReference type="InterPro" id="IPR006009">
    <property type="entry name" value="GlcNAc_MurG"/>
</dbReference>
<dbReference type="NCBIfam" id="TIGR01133">
    <property type="entry name" value="murG"/>
    <property type="match status" value="1"/>
</dbReference>
<evidence type="ECO:0000313" key="14">
    <source>
        <dbReference type="Proteomes" id="UP000297713"/>
    </source>
</evidence>
<evidence type="ECO:0000256" key="9">
    <source>
        <dbReference type="ARBA" id="ARBA00023316"/>
    </source>
</evidence>
<comment type="caution">
    <text evidence="13">The sequence shown here is derived from an EMBL/GenBank/DDBJ whole genome shotgun (WGS) entry which is preliminary data.</text>
</comment>
<dbReference type="Pfam" id="PF04101">
    <property type="entry name" value="Glyco_tran_28_C"/>
    <property type="match status" value="1"/>
</dbReference>
<comment type="pathway">
    <text evidence="10">Cell wall biogenesis; peptidoglycan biosynthesis.</text>
</comment>
<dbReference type="HAMAP" id="MF_00033">
    <property type="entry name" value="MurG"/>
    <property type="match status" value="1"/>
</dbReference>
<keyword evidence="9 10" id="KW-0961">Cell wall biogenesis/degradation</keyword>
<comment type="similarity">
    <text evidence="10">Belongs to the glycosyltransferase 28 family. MurG subfamily.</text>
</comment>
<dbReference type="RefSeq" id="WP_134439470.1">
    <property type="nucleotide sequence ID" value="NZ_LXQC01000112.1"/>
</dbReference>
<dbReference type="GO" id="GO:0051301">
    <property type="term" value="P:cell division"/>
    <property type="evidence" value="ECO:0007669"/>
    <property type="project" value="UniProtKB-KW"/>
</dbReference>
<dbReference type="PANTHER" id="PTHR21015">
    <property type="entry name" value="UDP-N-ACETYLGLUCOSAMINE--N-ACETYLMURAMYL-(PENTAPEPTIDE) PYROPHOSPHORYL-UNDECAPRENOL N-ACETYLGLUCOSAMINE TRANSFERASE 1"/>
    <property type="match status" value="1"/>
</dbReference>
<reference evidence="13 14" key="1">
    <citation type="submission" date="2016-05" db="EMBL/GenBank/DDBJ databases">
        <title>Diversity and Homogeneity among Thermoacidophilic Verrucomicrobia Methanotrophs Linked with Geographical Origin.</title>
        <authorList>
            <person name="Erikstad H.-A."/>
            <person name="Smestad N.B."/>
            <person name="Ceballos R.M."/>
            <person name="Birkeland N.-K."/>
        </authorList>
    </citation>
    <scope>NUCLEOTIDE SEQUENCE [LARGE SCALE GENOMIC DNA]</scope>
    <source>
        <strain evidence="13 14">Phi</strain>
    </source>
</reference>
<dbReference type="CDD" id="cd03785">
    <property type="entry name" value="GT28_MurG"/>
    <property type="match status" value="1"/>
</dbReference>
<dbReference type="GO" id="GO:0008360">
    <property type="term" value="P:regulation of cell shape"/>
    <property type="evidence" value="ECO:0007669"/>
    <property type="project" value="UniProtKB-KW"/>
</dbReference>